<dbReference type="Proteomes" id="UP000247233">
    <property type="component" value="Unassembled WGS sequence"/>
</dbReference>
<dbReference type="RefSeq" id="XP_025397543.1">
    <property type="nucleotide sequence ID" value="XM_025548831.1"/>
</dbReference>
<comment type="caution">
    <text evidence="2">The sequence shown here is derived from an EMBL/GenBank/DDBJ whole genome shotgun (WGS) entry which is preliminary data.</text>
</comment>
<organism evidence="2 3">
    <name type="scientific">Aspergillus heteromorphus CBS 117.55</name>
    <dbReference type="NCBI Taxonomy" id="1448321"/>
    <lineage>
        <taxon>Eukaryota</taxon>
        <taxon>Fungi</taxon>
        <taxon>Dikarya</taxon>
        <taxon>Ascomycota</taxon>
        <taxon>Pezizomycotina</taxon>
        <taxon>Eurotiomycetes</taxon>
        <taxon>Eurotiomycetidae</taxon>
        <taxon>Eurotiales</taxon>
        <taxon>Aspergillaceae</taxon>
        <taxon>Aspergillus</taxon>
        <taxon>Aspergillus subgen. Circumdati</taxon>
    </lineage>
</organism>
<reference evidence="2 3" key="1">
    <citation type="submission" date="2016-12" db="EMBL/GenBank/DDBJ databases">
        <title>The genomes of Aspergillus section Nigri reveals drivers in fungal speciation.</title>
        <authorList>
            <consortium name="DOE Joint Genome Institute"/>
            <person name="Vesth T.C."/>
            <person name="Nybo J."/>
            <person name="Theobald S."/>
            <person name="Brandl J."/>
            <person name="Frisvad J.C."/>
            <person name="Nielsen K.F."/>
            <person name="Lyhne E.K."/>
            <person name="Kogle M.E."/>
            <person name="Kuo A."/>
            <person name="Riley R."/>
            <person name="Clum A."/>
            <person name="Nolan M."/>
            <person name="Lipzen A."/>
            <person name="Salamov A."/>
            <person name="Henrissat B."/>
            <person name="Wiebenga A."/>
            <person name="De Vries R.P."/>
            <person name="Grigoriev I.V."/>
            <person name="Mortensen U.H."/>
            <person name="Andersen M.R."/>
            <person name="Baker S.E."/>
        </authorList>
    </citation>
    <scope>NUCLEOTIDE SEQUENCE [LARGE SCALE GENOMIC DNA]</scope>
    <source>
        <strain evidence="2 3">CBS 117.55</strain>
    </source>
</reference>
<dbReference type="AlphaFoldDB" id="A0A317VRJ1"/>
<dbReference type="GeneID" id="37071068"/>
<name>A0A317VRJ1_9EURO</name>
<dbReference type="VEuPathDB" id="FungiDB:BO70DRAFT_90511"/>
<evidence type="ECO:0000313" key="2">
    <source>
        <dbReference type="EMBL" id="PWY76179.1"/>
    </source>
</evidence>
<keyword evidence="3" id="KW-1185">Reference proteome</keyword>
<evidence type="ECO:0000256" key="1">
    <source>
        <dbReference type="SAM" id="MobiDB-lite"/>
    </source>
</evidence>
<feature type="region of interest" description="Disordered" evidence="1">
    <location>
        <begin position="102"/>
        <end position="134"/>
    </location>
</feature>
<dbReference type="EMBL" id="MSFL01000020">
    <property type="protein sequence ID" value="PWY76179.1"/>
    <property type="molecule type" value="Genomic_DNA"/>
</dbReference>
<gene>
    <name evidence="2" type="ORF">BO70DRAFT_90511</name>
</gene>
<protein>
    <submittedName>
        <fullName evidence="2">Uncharacterized protein</fullName>
    </submittedName>
</protein>
<proteinExistence type="predicted"/>
<sequence length="134" mass="14448">MAAATLLSLVPQCRQIPSLASASPIVRGHGTNTSPSRTPWEVHTAISSTQYSVLRDSTRHIMLPPCRRHHAPVLIHSGLCGLRSQTPGQVLSKAFFYVATIPSSPQPKGTLPSYDGFPGPRTMDLSPVRSTRPP</sequence>
<accession>A0A317VRJ1</accession>
<evidence type="ECO:0000313" key="3">
    <source>
        <dbReference type="Proteomes" id="UP000247233"/>
    </source>
</evidence>